<gene>
    <name evidence="1" type="ORF">HNAJ_LOCUS5493</name>
</gene>
<dbReference type="Proteomes" id="UP000278807">
    <property type="component" value="Unassembled WGS sequence"/>
</dbReference>
<evidence type="ECO:0000313" key="3">
    <source>
        <dbReference type="WBParaSite" id="HNAJ_0000549501-mRNA-1"/>
    </source>
</evidence>
<organism evidence="3">
    <name type="scientific">Rodentolepis nana</name>
    <name type="common">Dwarf tapeworm</name>
    <name type="synonym">Hymenolepis nana</name>
    <dbReference type="NCBI Taxonomy" id="102285"/>
    <lineage>
        <taxon>Eukaryota</taxon>
        <taxon>Metazoa</taxon>
        <taxon>Spiralia</taxon>
        <taxon>Lophotrochozoa</taxon>
        <taxon>Platyhelminthes</taxon>
        <taxon>Cestoda</taxon>
        <taxon>Eucestoda</taxon>
        <taxon>Cyclophyllidea</taxon>
        <taxon>Hymenolepididae</taxon>
        <taxon>Rodentolepis</taxon>
    </lineage>
</organism>
<evidence type="ECO:0000313" key="1">
    <source>
        <dbReference type="EMBL" id="VDO01353.1"/>
    </source>
</evidence>
<reference evidence="3" key="1">
    <citation type="submission" date="2017-02" db="UniProtKB">
        <authorList>
            <consortium name="WormBaseParasite"/>
        </authorList>
    </citation>
    <scope>IDENTIFICATION</scope>
</reference>
<dbReference type="AlphaFoldDB" id="A0A0R3TEK6"/>
<accession>A0A0R3TEK6</accession>
<dbReference type="EMBL" id="UZAE01004772">
    <property type="protein sequence ID" value="VDO01353.1"/>
    <property type="molecule type" value="Genomic_DNA"/>
</dbReference>
<name>A0A0R3TEK6_RODNA</name>
<dbReference type="OrthoDB" id="10326264at2759"/>
<keyword evidence="2" id="KW-1185">Reference proteome</keyword>
<evidence type="ECO:0000313" key="2">
    <source>
        <dbReference type="Proteomes" id="UP000278807"/>
    </source>
</evidence>
<sequence length="287" mass="32192">MDVSPLHIFSVDIGTVMQTWSNMECSKVAGLDPSVIVALSLTDGAISSSDIHFPALQLLACRISTDNTFPHLLTLLSPPLIDCTLQIDPHKLCKRSEFTRINSTLEENLLILRVNDLPNSLARALLVNLTRVAYWLAIEALIVNHMDYFSVSLEFLFHVYSSCSHSANIGAQFLASYMFTTLRCFVNELQDSKNLSVNRITEEVFRDISATSQHLYCTLSDDTLMSVSSSLFKDLIALYVFKSNVPSDQLTDLLKLVYLERNVDVAIAWIKFWLVNDSNGIPLYSSK</sequence>
<protein>
    <submittedName>
        <fullName evidence="3">Mediator of RNA polymerase II transcription subunit 16</fullName>
    </submittedName>
</protein>
<reference evidence="1 2" key="2">
    <citation type="submission" date="2018-11" db="EMBL/GenBank/DDBJ databases">
        <authorList>
            <consortium name="Pathogen Informatics"/>
        </authorList>
    </citation>
    <scope>NUCLEOTIDE SEQUENCE [LARGE SCALE GENOMIC DNA]</scope>
</reference>
<proteinExistence type="predicted"/>
<dbReference type="WBParaSite" id="HNAJ_0000549501-mRNA-1">
    <property type="protein sequence ID" value="HNAJ_0000549501-mRNA-1"/>
    <property type="gene ID" value="HNAJ_0000549501"/>
</dbReference>